<dbReference type="OMA" id="VHLMTSM"/>
<sequence length="91" mass="10541">MLFPTLPMCMYGVAEFALASVLYHADFLRTNLQRNHPLWKSALFQDEAMLNTLKSIVCCMPKEARGRMEATGIPPHVHQYVHWPMTRLLRP</sequence>
<reference evidence="1 3" key="1">
    <citation type="journal article" date="2012" name="Nature">
        <title>Algal genomes reveal evolutionary mosaicism and the fate of nucleomorphs.</title>
        <authorList>
            <consortium name="DOE Joint Genome Institute"/>
            <person name="Curtis B.A."/>
            <person name="Tanifuji G."/>
            <person name="Burki F."/>
            <person name="Gruber A."/>
            <person name="Irimia M."/>
            <person name="Maruyama S."/>
            <person name="Arias M.C."/>
            <person name="Ball S.G."/>
            <person name="Gile G.H."/>
            <person name="Hirakawa Y."/>
            <person name="Hopkins J.F."/>
            <person name="Kuo A."/>
            <person name="Rensing S.A."/>
            <person name="Schmutz J."/>
            <person name="Symeonidi A."/>
            <person name="Elias M."/>
            <person name="Eveleigh R.J."/>
            <person name="Herman E.K."/>
            <person name="Klute M.J."/>
            <person name="Nakayama T."/>
            <person name="Obornik M."/>
            <person name="Reyes-Prieto A."/>
            <person name="Armbrust E.V."/>
            <person name="Aves S.J."/>
            <person name="Beiko R.G."/>
            <person name="Coutinho P."/>
            <person name="Dacks J.B."/>
            <person name="Durnford D.G."/>
            <person name="Fast N.M."/>
            <person name="Green B.R."/>
            <person name="Grisdale C.J."/>
            <person name="Hempel F."/>
            <person name="Henrissat B."/>
            <person name="Hoppner M.P."/>
            <person name="Ishida K."/>
            <person name="Kim E."/>
            <person name="Koreny L."/>
            <person name="Kroth P.G."/>
            <person name="Liu Y."/>
            <person name="Malik S.B."/>
            <person name="Maier U.G."/>
            <person name="McRose D."/>
            <person name="Mock T."/>
            <person name="Neilson J.A."/>
            <person name="Onodera N.T."/>
            <person name="Poole A.M."/>
            <person name="Pritham E.J."/>
            <person name="Richards T.A."/>
            <person name="Rocap G."/>
            <person name="Roy S.W."/>
            <person name="Sarai C."/>
            <person name="Schaack S."/>
            <person name="Shirato S."/>
            <person name="Slamovits C.H."/>
            <person name="Spencer D.F."/>
            <person name="Suzuki S."/>
            <person name="Worden A.Z."/>
            <person name="Zauner S."/>
            <person name="Barry K."/>
            <person name="Bell C."/>
            <person name="Bharti A.K."/>
            <person name="Crow J.A."/>
            <person name="Grimwood J."/>
            <person name="Kramer R."/>
            <person name="Lindquist E."/>
            <person name="Lucas S."/>
            <person name="Salamov A."/>
            <person name="McFadden G.I."/>
            <person name="Lane C.E."/>
            <person name="Keeling P.J."/>
            <person name="Gray M.W."/>
            <person name="Grigoriev I.V."/>
            <person name="Archibald J.M."/>
        </authorList>
    </citation>
    <scope>NUCLEOTIDE SEQUENCE</scope>
    <source>
        <strain evidence="1 3">CCMP2712</strain>
    </source>
</reference>
<dbReference type="KEGG" id="gtt:GUITHDRAFT_67002"/>
<dbReference type="PaxDb" id="55529-EKX50397"/>
<proteinExistence type="predicted"/>
<keyword evidence="3" id="KW-1185">Reference proteome</keyword>
<dbReference type="Proteomes" id="UP000011087">
    <property type="component" value="Unassembled WGS sequence"/>
</dbReference>
<reference evidence="3" key="2">
    <citation type="submission" date="2012-11" db="EMBL/GenBank/DDBJ databases">
        <authorList>
            <person name="Kuo A."/>
            <person name="Curtis B.A."/>
            <person name="Tanifuji G."/>
            <person name="Burki F."/>
            <person name="Gruber A."/>
            <person name="Irimia M."/>
            <person name="Maruyama S."/>
            <person name="Arias M.C."/>
            <person name="Ball S.G."/>
            <person name="Gile G.H."/>
            <person name="Hirakawa Y."/>
            <person name="Hopkins J.F."/>
            <person name="Rensing S.A."/>
            <person name="Schmutz J."/>
            <person name="Symeonidi A."/>
            <person name="Elias M."/>
            <person name="Eveleigh R.J."/>
            <person name="Herman E.K."/>
            <person name="Klute M.J."/>
            <person name="Nakayama T."/>
            <person name="Obornik M."/>
            <person name="Reyes-Prieto A."/>
            <person name="Armbrust E.V."/>
            <person name="Aves S.J."/>
            <person name="Beiko R.G."/>
            <person name="Coutinho P."/>
            <person name="Dacks J.B."/>
            <person name="Durnford D.G."/>
            <person name="Fast N.M."/>
            <person name="Green B.R."/>
            <person name="Grisdale C."/>
            <person name="Hempe F."/>
            <person name="Henrissat B."/>
            <person name="Hoppner M.P."/>
            <person name="Ishida K.-I."/>
            <person name="Kim E."/>
            <person name="Koreny L."/>
            <person name="Kroth P.G."/>
            <person name="Liu Y."/>
            <person name="Malik S.-B."/>
            <person name="Maier U.G."/>
            <person name="McRose D."/>
            <person name="Mock T."/>
            <person name="Neilson J.A."/>
            <person name="Onodera N.T."/>
            <person name="Poole A.M."/>
            <person name="Pritham E.J."/>
            <person name="Richards T.A."/>
            <person name="Rocap G."/>
            <person name="Roy S.W."/>
            <person name="Sarai C."/>
            <person name="Schaack S."/>
            <person name="Shirato S."/>
            <person name="Slamovits C.H."/>
            <person name="Spencer D.F."/>
            <person name="Suzuki S."/>
            <person name="Worden A.Z."/>
            <person name="Zauner S."/>
            <person name="Barry K."/>
            <person name="Bell C."/>
            <person name="Bharti A.K."/>
            <person name="Crow J.A."/>
            <person name="Grimwood J."/>
            <person name="Kramer R."/>
            <person name="Lindquist E."/>
            <person name="Lucas S."/>
            <person name="Salamov A."/>
            <person name="McFadden G.I."/>
            <person name="Lane C.E."/>
            <person name="Keeling P.J."/>
            <person name="Gray M.W."/>
            <person name="Grigoriev I.V."/>
            <person name="Archibald J.M."/>
        </authorList>
    </citation>
    <scope>NUCLEOTIDE SEQUENCE</scope>
    <source>
        <strain evidence="3">CCMP2712</strain>
    </source>
</reference>
<dbReference type="RefSeq" id="XP_005837377.1">
    <property type="nucleotide sequence ID" value="XM_005837320.1"/>
</dbReference>
<dbReference type="AlphaFoldDB" id="L1JPM7"/>
<organism evidence="1">
    <name type="scientific">Guillardia theta (strain CCMP2712)</name>
    <name type="common">Cryptophyte</name>
    <dbReference type="NCBI Taxonomy" id="905079"/>
    <lineage>
        <taxon>Eukaryota</taxon>
        <taxon>Cryptophyceae</taxon>
        <taxon>Pyrenomonadales</taxon>
        <taxon>Geminigeraceae</taxon>
        <taxon>Guillardia</taxon>
    </lineage>
</organism>
<evidence type="ECO:0000313" key="3">
    <source>
        <dbReference type="Proteomes" id="UP000011087"/>
    </source>
</evidence>
<protein>
    <submittedName>
        <fullName evidence="1 2">Uncharacterized protein</fullName>
    </submittedName>
</protein>
<dbReference type="HOGENOM" id="CLU_2431650_0_0_1"/>
<evidence type="ECO:0000313" key="2">
    <source>
        <dbReference type="EnsemblProtists" id="EKX50397"/>
    </source>
</evidence>
<gene>
    <name evidence="1" type="ORF">GUITHDRAFT_67002</name>
</gene>
<name>L1JPM7_GUITC</name>
<dbReference type="EnsemblProtists" id="EKX50397">
    <property type="protein sequence ID" value="EKX50397"/>
    <property type="gene ID" value="GUITHDRAFT_67002"/>
</dbReference>
<dbReference type="GeneID" id="17307188"/>
<accession>L1JPM7</accession>
<dbReference type="OrthoDB" id="126344at2759"/>
<evidence type="ECO:0000313" key="1">
    <source>
        <dbReference type="EMBL" id="EKX50397.1"/>
    </source>
</evidence>
<reference evidence="2" key="3">
    <citation type="submission" date="2016-03" db="UniProtKB">
        <authorList>
            <consortium name="EnsemblProtists"/>
        </authorList>
    </citation>
    <scope>IDENTIFICATION</scope>
</reference>
<dbReference type="EMBL" id="JH992978">
    <property type="protein sequence ID" value="EKX50397.1"/>
    <property type="molecule type" value="Genomic_DNA"/>
</dbReference>